<feature type="region of interest" description="Disordered" evidence="7">
    <location>
        <begin position="41"/>
        <end position="101"/>
    </location>
</feature>
<keyword evidence="10" id="KW-1185">Reference proteome</keyword>
<reference evidence="9 10" key="1">
    <citation type="submission" date="2024-01" db="EMBL/GenBank/DDBJ databases">
        <authorList>
            <person name="Allen C."/>
            <person name="Tagirdzhanova G."/>
        </authorList>
    </citation>
    <scope>NUCLEOTIDE SEQUENCE [LARGE SCALE GENOMIC DNA]</scope>
    <source>
        <strain evidence="9 10">CBS 573.63</strain>
    </source>
</reference>
<evidence type="ECO:0000256" key="4">
    <source>
        <dbReference type="ARBA" id="ARBA00023163"/>
    </source>
</evidence>
<feature type="domain" description="Velvet" evidence="8">
    <location>
        <begin position="1"/>
        <end position="239"/>
    </location>
</feature>
<evidence type="ECO:0000313" key="10">
    <source>
        <dbReference type="Proteomes" id="UP001642501"/>
    </source>
</evidence>
<dbReference type="PROSITE" id="PS51821">
    <property type="entry name" value="VELVET"/>
    <property type="match status" value="1"/>
</dbReference>
<evidence type="ECO:0000313" key="9">
    <source>
        <dbReference type="EMBL" id="CAK7263726.1"/>
    </source>
</evidence>
<evidence type="ECO:0000256" key="1">
    <source>
        <dbReference type="ARBA" id="ARBA00004123"/>
    </source>
</evidence>
<evidence type="ECO:0000256" key="3">
    <source>
        <dbReference type="ARBA" id="ARBA00023015"/>
    </source>
</evidence>
<evidence type="ECO:0000256" key="5">
    <source>
        <dbReference type="ARBA" id="ARBA00023242"/>
    </source>
</evidence>
<dbReference type="Proteomes" id="UP001642501">
    <property type="component" value="Unassembled WGS sequence"/>
</dbReference>
<comment type="similarity">
    <text evidence="6">Belongs to the velvet family. VelB subfamily.</text>
</comment>
<dbReference type="Pfam" id="PF11754">
    <property type="entry name" value="Velvet"/>
    <property type="match status" value="1"/>
</dbReference>
<accession>A0ABP0D7W2</accession>
<dbReference type="EMBL" id="CAWUOM010000006">
    <property type="protein sequence ID" value="CAK7263726.1"/>
    <property type="molecule type" value="Genomic_DNA"/>
</dbReference>
<dbReference type="InterPro" id="IPR037525">
    <property type="entry name" value="Velvet_dom"/>
</dbReference>
<gene>
    <name evidence="9" type="ORF">SEPCBS57363_000716</name>
</gene>
<evidence type="ECO:0000256" key="6">
    <source>
        <dbReference type="ARBA" id="ARBA00038045"/>
    </source>
</evidence>
<comment type="caution">
    <text evidence="9">The sequence shown here is derived from an EMBL/GenBank/DDBJ whole genome shotgun (WGS) entry which is preliminary data.</text>
</comment>
<keyword evidence="4" id="KW-0804">Transcription</keyword>
<dbReference type="InterPro" id="IPR021740">
    <property type="entry name" value="Velvet"/>
</dbReference>
<protein>
    <recommendedName>
        <fullName evidence="8">Velvet domain-containing protein</fullName>
    </recommendedName>
</protein>
<proteinExistence type="inferred from homology"/>
<sequence>MHTDIEYSMFVLTVDLWAEDALKEVNLVRHTSLTASISSTTPASFEQVENASGVSEPAKPESRPGYGPGMYSQTNTSPRGRYHPAPPHYAQHSGGYGRSGPYGGYHGSDYGMRTPLPVPGYSPPRVFNGPSDMTQRFLQGAQPQGMFTRNLIGSLAASAFRLQDAEDKIGICLRFSFVNVAPPIGVPGSQLVNNGRASVLASCFSDVFTVHSAKKFPGVCESTLLSKTFATQGIKIPIRKEGAGKSMRDYEDEEYE</sequence>
<dbReference type="InterPro" id="IPR038491">
    <property type="entry name" value="Velvet_dom_sf"/>
</dbReference>
<name>A0ABP0D7W2_9PEZI</name>
<feature type="compositionally biased region" description="Polar residues" evidence="7">
    <location>
        <begin position="41"/>
        <end position="53"/>
    </location>
</feature>
<keyword evidence="5" id="KW-0539">Nucleus</keyword>
<dbReference type="PANTHER" id="PTHR33572">
    <property type="entry name" value="SPORE DEVELOPMENT REGULATOR VOSA"/>
    <property type="match status" value="1"/>
</dbReference>
<keyword evidence="2" id="KW-0749">Sporulation</keyword>
<dbReference type="Gene3D" id="2.60.40.3960">
    <property type="entry name" value="Velvet domain"/>
    <property type="match status" value="1"/>
</dbReference>
<evidence type="ECO:0000259" key="8">
    <source>
        <dbReference type="PROSITE" id="PS51821"/>
    </source>
</evidence>
<comment type="subcellular location">
    <subcellularLocation>
        <location evidence="1">Nucleus</location>
    </subcellularLocation>
</comment>
<dbReference type="PANTHER" id="PTHR33572:SF3">
    <property type="entry name" value="VELVET COMPLEX SUBUNIT B"/>
    <property type="match status" value="1"/>
</dbReference>
<keyword evidence="3" id="KW-0805">Transcription regulation</keyword>
<organism evidence="9 10">
    <name type="scientific">Sporothrix epigloea</name>
    <dbReference type="NCBI Taxonomy" id="1892477"/>
    <lineage>
        <taxon>Eukaryota</taxon>
        <taxon>Fungi</taxon>
        <taxon>Dikarya</taxon>
        <taxon>Ascomycota</taxon>
        <taxon>Pezizomycotina</taxon>
        <taxon>Sordariomycetes</taxon>
        <taxon>Sordariomycetidae</taxon>
        <taxon>Ophiostomatales</taxon>
        <taxon>Ophiostomataceae</taxon>
        <taxon>Sporothrix</taxon>
    </lineage>
</organism>
<evidence type="ECO:0000256" key="7">
    <source>
        <dbReference type="SAM" id="MobiDB-lite"/>
    </source>
</evidence>
<evidence type="ECO:0000256" key="2">
    <source>
        <dbReference type="ARBA" id="ARBA00022969"/>
    </source>
</evidence>